<dbReference type="NCBIfam" id="NF004741">
    <property type="entry name" value="PRK06076.1-2"/>
    <property type="match status" value="1"/>
</dbReference>
<evidence type="ECO:0000259" key="12">
    <source>
        <dbReference type="PROSITE" id="PS51379"/>
    </source>
</evidence>
<feature type="transmembrane region" description="Helical" evidence="9">
    <location>
        <begin position="204"/>
        <end position="226"/>
    </location>
</feature>
<dbReference type="HAMAP" id="MF_01350">
    <property type="entry name" value="NDH1_NuoH"/>
    <property type="match status" value="1"/>
</dbReference>
<comment type="subcellular location">
    <subcellularLocation>
        <location evidence="9 11">Cell membrane</location>
        <topology evidence="9 11">Multi-pass membrane protein</topology>
    </subcellularLocation>
    <subcellularLocation>
        <location evidence="10">Cell membrane</location>
        <topology evidence="10">Peripheral membrane protein</topology>
    </subcellularLocation>
    <subcellularLocation>
        <location evidence="1">Membrane</location>
        <topology evidence="1">Multi-pass membrane protein</topology>
    </subcellularLocation>
</comment>
<feature type="domain" description="4Fe-4S ferredoxin-type" evidence="12">
    <location>
        <begin position="536"/>
        <end position="565"/>
    </location>
</feature>
<keyword evidence="2 10" id="KW-0004">4Fe-4S</keyword>
<keyword evidence="10" id="KW-1278">Translocase</keyword>
<dbReference type="HAMAP" id="MF_01351">
    <property type="entry name" value="NDH1_NuoI"/>
    <property type="match status" value="1"/>
</dbReference>
<comment type="cofactor">
    <cofactor evidence="10">
        <name>[4Fe-4S] cluster</name>
        <dbReference type="ChEBI" id="CHEBI:49883"/>
    </cofactor>
    <text evidence="10">Binds 2 [4Fe-4S] clusters per subunit.</text>
</comment>
<evidence type="ECO:0000313" key="13">
    <source>
        <dbReference type="EMBL" id="MBL1077006.1"/>
    </source>
</evidence>
<feature type="binding site" evidence="10">
    <location>
        <position position="545"/>
    </location>
    <ligand>
        <name>[4Fe-4S] cluster</name>
        <dbReference type="ChEBI" id="CHEBI:49883"/>
        <label>2</label>
    </ligand>
</feature>
<dbReference type="PROSITE" id="PS51379">
    <property type="entry name" value="4FE4S_FER_2"/>
    <property type="match status" value="2"/>
</dbReference>
<comment type="caution">
    <text evidence="13">The sequence shown here is derived from an EMBL/GenBank/DDBJ whole genome shotgun (WGS) entry which is preliminary data.</text>
</comment>
<feature type="binding site" evidence="10">
    <location>
        <position position="548"/>
    </location>
    <ligand>
        <name>[4Fe-4S] cluster</name>
        <dbReference type="ChEBI" id="CHEBI:49883"/>
        <label>2</label>
    </ligand>
</feature>
<feature type="binding site" evidence="10">
    <location>
        <position position="506"/>
    </location>
    <ligand>
        <name>[4Fe-4S] cluster</name>
        <dbReference type="ChEBI" id="CHEBI:49883"/>
        <label>1</label>
    </ligand>
</feature>
<dbReference type="EC" id="7.1.1.-" evidence="10"/>
<dbReference type="Pfam" id="PF12838">
    <property type="entry name" value="Fer4_7"/>
    <property type="match status" value="1"/>
</dbReference>
<evidence type="ECO:0000313" key="14">
    <source>
        <dbReference type="Proteomes" id="UP000602198"/>
    </source>
</evidence>
<evidence type="ECO:0000256" key="5">
    <source>
        <dbReference type="ARBA" id="ARBA00022989"/>
    </source>
</evidence>
<sequence length="627" mass="68261">MCWCNWAPHPAISSAFDGRTTVSDLSLYLLAAAPGDYGGLGVFGRDPWWLILVKSVGIFVFLLLTPMLAVYAERKIVAFMQMRVGPNRVGPRGSLQSIADGVKMLLKEDIIPAIVDKPIFILAPIISLIPAVMAFAVIPFGPEVSMFGVRTPLQLTDMPVGVLYVLAMASVGVYGIVLAGWASGSTYPLLGGLRSTAQVISYEIAMALCFAAVFLLSGTMATSGIVEAQYGTWYVFLLLPSFMIYAVSMVGETNRAPFDLPEAEGELVGGFHTEYSSLKFAMFMMAEYINMATVSALATTLFFGGWHAPFPISLWAGANSGWWPMLWFTLKVWTFLFVFIWLRGTLPRLRYDQFMNLGWKLLIPVSLAWVMFVATLRALENEGYHVQTPGMIIGGVVVALVLLGMVIRAGHAGDDRTKAAPDPTATTMYSDFPVPPMPVEPAAAGPKPGLLEPLGGFFVTAATMFKKPNTEMYPEVKTPTAARYHGRHQLNRHPDGLEKCIGCELCAWACPADAIYVEGADNTEEARYSPGERYGQVYQINYLRCIGCGLCIEACPTRALTMTNDYELADDNRADLIYEKKDLLADLQAGMLAPPHAMYPGADEGSYYRGEVPGAPSELAAAEGGKQ</sequence>
<dbReference type="InterPro" id="IPR018086">
    <property type="entry name" value="NADH_UbQ_OxRdtase_su1_CS"/>
</dbReference>
<keyword evidence="10 11" id="KW-0520">NAD</keyword>
<dbReference type="EMBL" id="JAERRJ010000008">
    <property type="protein sequence ID" value="MBL1077006.1"/>
    <property type="molecule type" value="Genomic_DNA"/>
</dbReference>
<feature type="transmembrane region" description="Helical" evidence="9">
    <location>
        <begin position="119"/>
        <end position="141"/>
    </location>
</feature>
<feature type="transmembrane region" description="Helical" evidence="9">
    <location>
        <begin position="391"/>
        <end position="409"/>
    </location>
</feature>
<evidence type="ECO:0000256" key="7">
    <source>
        <dbReference type="ARBA" id="ARBA00023014"/>
    </source>
</evidence>
<dbReference type="PROSITE" id="PS00198">
    <property type="entry name" value="4FE4S_FER_1"/>
    <property type="match status" value="2"/>
</dbReference>
<dbReference type="SUPFAM" id="SSF54862">
    <property type="entry name" value="4Fe-4S ferredoxins"/>
    <property type="match status" value="1"/>
</dbReference>
<keyword evidence="8 10" id="KW-0472">Membrane</keyword>
<keyword evidence="3 9" id="KW-0812">Transmembrane</keyword>
<gene>
    <name evidence="9 13" type="primary">nuoH</name>
    <name evidence="10" type="synonym">nuoI</name>
    <name evidence="13" type="ORF">JK358_21650</name>
</gene>
<feature type="binding site" evidence="10">
    <location>
        <position position="510"/>
    </location>
    <ligand>
        <name>[4Fe-4S] cluster</name>
        <dbReference type="ChEBI" id="CHEBI:49883"/>
        <label>2</label>
    </ligand>
</feature>
<feature type="binding site" evidence="10">
    <location>
        <position position="503"/>
    </location>
    <ligand>
        <name>[4Fe-4S] cluster</name>
        <dbReference type="ChEBI" id="CHEBI:49883"/>
        <label>1</label>
    </ligand>
</feature>
<keyword evidence="10" id="KW-1003">Cell membrane</keyword>
<name>A0ABS1M8X0_9NOCA</name>
<comment type="similarity">
    <text evidence="10">Belongs to the complex I 23 kDa subunit family.</text>
</comment>
<evidence type="ECO:0000256" key="3">
    <source>
        <dbReference type="ARBA" id="ARBA00022692"/>
    </source>
</evidence>
<evidence type="ECO:0000256" key="6">
    <source>
        <dbReference type="ARBA" id="ARBA00023004"/>
    </source>
</evidence>
<feature type="binding site" evidence="10">
    <location>
        <position position="500"/>
    </location>
    <ligand>
        <name>[4Fe-4S] cluster</name>
        <dbReference type="ChEBI" id="CHEBI:49883"/>
        <label>1</label>
    </ligand>
</feature>
<dbReference type="NCBIfam" id="NF004743">
    <property type="entry name" value="PRK06076.1-4"/>
    <property type="match status" value="1"/>
</dbReference>
<evidence type="ECO:0000256" key="1">
    <source>
        <dbReference type="ARBA" id="ARBA00004141"/>
    </source>
</evidence>
<dbReference type="Proteomes" id="UP000602198">
    <property type="component" value="Unassembled WGS sequence"/>
</dbReference>
<dbReference type="NCBIfam" id="NF004537">
    <property type="entry name" value="PRK05888.1-3"/>
    <property type="match status" value="1"/>
</dbReference>
<dbReference type="InterPro" id="IPR017900">
    <property type="entry name" value="4Fe4S_Fe_S_CS"/>
</dbReference>
<feature type="transmembrane region" description="Helical" evidence="9">
    <location>
        <begin position="288"/>
        <end position="309"/>
    </location>
</feature>
<keyword evidence="5 9" id="KW-1133">Transmembrane helix</keyword>
<dbReference type="InterPro" id="IPR010226">
    <property type="entry name" value="NADH_quinone_OxRdtase_chainI"/>
</dbReference>
<feature type="transmembrane region" description="Helical" evidence="9">
    <location>
        <begin position="321"/>
        <end position="341"/>
    </location>
</feature>
<comment type="function">
    <text evidence="9">NDH-1 shuttles electrons from NADH, via FMN and iron-sulfur (Fe-S) centers, to quinones in the respiratory chain. The immediate electron acceptor for the enzyme in this species is believed to be ubiquinone. Couples the redox reaction to proton translocation (for every two electrons transferred, four hydrogen ions are translocated across the cytoplasmic membrane), and thus conserves the redox energy in a proton gradient. This subunit may bind ubiquinone.</text>
</comment>
<evidence type="ECO:0000256" key="10">
    <source>
        <dbReference type="HAMAP-Rule" id="MF_01351"/>
    </source>
</evidence>
<evidence type="ECO:0000256" key="9">
    <source>
        <dbReference type="HAMAP-Rule" id="MF_01350"/>
    </source>
</evidence>
<dbReference type="PROSITE" id="PS00667">
    <property type="entry name" value="COMPLEX1_ND1_1"/>
    <property type="match status" value="1"/>
</dbReference>
<dbReference type="InterPro" id="IPR001694">
    <property type="entry name" value="NADH_UbQ_OxRdtase_su1/FPO"/>
</dbReference>
<dbReference type="Pfam" id="PF00146">
    <property type="entry name" value="NADHdh"/>
    <property type="match status" value="1"/>
</dbReference>
<dbReference type="Gene3D" id="3.30.70.3270">
    <property type="match status" value="1"/>
</dbReference>
<feature type="binding site" evidence="10">
    <location>
        <position position="551"/>
    </location>
    <ligand>
        <name>[4Fe-4S] cluster</name>
        <dbReference type="ChEBI" id="CHEBI:49883"/>
        <label>2</label>
    </ligand>
</feature>
<feature type="transmembrane region" description="Helical" evidence="9">
    <location>
        <begin position="232"/>
        <end position="251"/>
    </location>
</feature>
<dbReference type="PROSITE" id="PS00668">
    <property type="entry name" value="COMPLEX1_ND1_2"/>
    <property type="match status" value="1"/>
</dbReference>
<dbReference type="PANTHER" id="PTHR11432:SF3">
    <property type="entry name" value="NADH-UBIQUINONE OXIDOREDUCTASE CHAIN 1"/>
    <property type="match status" value="1"/>
</dbReference>
<comment type="catalytic activity">
    <reaction evidence="10">
        <text>a quinone + NADH + 5 H(+)(in) = a quinol + NAD(+) + 4 H(+)(out)</text>
        <dbReference type="Rhea" id="RHEA:57888"/>
        <dbReference type="ChEBI" id="CHEBI:15378"/>
        <dbReference type="ChEBI" id="CHEBI:24646"/>
        <dbReference type="ChEBI" id="CHEBI:57540"/>
        <dbReference type="ChEBI" id="CHEBI:57945"/>
        <dbReference type="ChEBI" id="CHEBI:132124"/>
    </reaction>
</comment>
<feature type="domain" description="4Fe-4S ferredoxin-type" evidence="12">
    <location>
        <begin position="490"/>
        <end position="520"/>
    </location>
</feature>
<dbReference type="InterPro" id="IPR017896">
    <property type="entry name" value="4Fe4S_Fe-S-bd"/>
</dbReference>
<reference evidence="13 14" key="1">
    <citation type="submission" date="2021-01" db="EMBL/GenBank/DDBJ databases">
        <title>WGS of actinomycetes isolated from Thailand.</title>
        <authorList>
            <person name="Thawai C."/>
        </authorList>
    </citation>
    <scope>NUCLEOTIDE SEQUENCE [LARGE SCALE GENOMIC DNA]</scope>
    <source>
        <strain evidence="13 14">LPG 2</strain>
    </source>
</reference>
<dbReference type="NCBIfam" id="TIGR01971">
    <property type="entry name" value="NuoI"/>
    <property type="match status" value="1"/>
</dbReference>
<keyword evidence="14" id="KW-1185">Reference proteome</keyword>
<feature type="transmembrane region" description="Helical" evidence="9">
    <location>
        <begin position="48"/>
        <end position="72"/>
    </location>
</feature>
<keyword evidence="10" id="KW-0874">Quinone</keyword>
<comment type="subunit">
    <text evidence="10">NDH-1 is composed of 14 different subunits. Subunits NuoA, H, J, K, L, M, N constitute the membrane sector of the complex.</text>
</comment>
<protein>
    <recommendedName>
        <fullName evidence="9 10">Multifunctional fusion protein</fullName>
    </recommendedName>
    <domain>
        <recommendedName>
            <fullName evidence="10">NADH-quinone oxidoreductase subunit I</fullName>
            <ecNumber evidence="10">7.1.1.-</ecNumber>
        </recommendedName>
        <alternativeName>
            <fullName evidence="10">NADH dehydrogenase I subunit I</fullName>
        </alternativeName>
        <alternativeName>
            <fullName evidence="10">NDH-1 subunit I</fullName>
        </alternativeName>
    </domain>
    <domain>
        <recommendedName>
            <fullName evidence="9">NADH-quinone oxidoreductase subunit H</fullName>
        </recommendedName>
        <alternativeName>
            <fullName evidence="9">NADH dehydrogenase I subunit H</fullName>
        </alternativeName>
        <alternativeName>
            <fullName evidence="9">NDH-1 subunit H</fullName>
        </alternativeName>
    </domain>
</protein>
<dbReference type="PANTHER" id="PTHR11432">
    <property type="entry name" value="NADH DEHYDROGENASE SUBUNIT 1"/>
    <property type="match status" value="1"/>
</dbReference>
<keyword evidence="6 10" id="KW-0408">Iron</keyword>
<keyword evidence="13" id="KW-0560">Oxidoreductase</keyword>
<dbReference type="GO" id="GO:0016491">
    <property type="term" value="F:oxidoreductase activity"/>
    <property type="evidence" value="ECO:0007669"/>
    <property type="project" value="UniProtKB-KW"/>
</dbReference>
<evidence type="ECO:0000256" key="8">
    <source>
        <dbReference type="ARBA" id="ARBA00023136"/>
    </source>
</evidence>
<feature type="transmembrane region" description="Helical" evidence="9">
    <location>
        <begin position="161"/>
        <end position="183"/>
    </location>
</feature>
<proteinExistence type="inferred from homology"/>
<keyword evidence="4 10" id="KW-0479">Metal-binding</keyword>
<accession>A0ABS1M8X0</accession>
<evidence type="ECO:0000256" key="2">
    <source>
        <dbReference type="ARBA" id="ARBA00022485"/>
    </source>
</evidence>
<keyword evidence="7 10" id="KW-0411">Iron-sulfur</keyword>
<feature type="transmembrane region" description="Helical" evidence="9">
    <location>
        <begin position="361"/>
        <end position="379"/>
    </location>
</feature>
<evidence type="ECO:0000256" key="11">
    <source>
        <dbReference type="RuleBase" id="RU000471"/>
    </source>
</evidence>
<organism evidence="13 14">
    <name type="scientific">Nocardia acididurans</name>
    <dbReference type="NCBI Taxonomy" id="2802282"/>
    <lineage>
        <taxon>Bacteria</taxon>
        <taxon>Bacillati</taxon>
        <taxon>Actinomycetota</taxon>
        <taxon>Actinomycetes</taxon>
        <taxon>Mycobacteriales</taxon>
        <taxon>Nocardiaceae</taxon>
        <taxon>Nocardia</taxon>
    </lineage>
</organism>
<keyword evidence="10" id="KW-0830">Ubiquinone</keyword>
<comment type="similarity">
    <text evidence="9 11">Belongs to the complex I subunit 1 family.</text>
</comment>
<evidence type="ECO:0000256" key="4">
    <source>
        <dbReference type="ARBA" id="ARBA00022723"/>
    </source>
</evidence>
<feature type="binding site" evidence="10">
    <location>
        <position position="555"/>
    </location>
    <ligand>
        <name>[4Fe-4S] cluster</name>
        <dbReference type="ChEBI" id="CHEBI:49883"/>
        <label>1</label>
    </ligand>
</feature>